<evidence type="ECO:0000256" key="1">
    <source>
        <dbReference type="SAM" id="Phobius"/>
    </source>
</evidence>
<dbReference type="RefSeq" id="WP_008488988.1">
    <property type="nucleotide sequence ID" value="NZ_AMRG01000010.1"/>
</dbReference>
<proteinExistence type="predicted"/>
<dbReference type="EMBL" id="AMRG01000010">
    <property type="protein sequence ID" value="EKE82900.1"/>
    <property type="molecule type" value="Genomic_DNA"/>
</dbReference>
<sequence>MLYAFGKNYRHSSYIGMLLLIVFALCWGQQLGVWQGCTKASTLQHSSQLAAAAASDTSQHDCDKTSHLLKQNQPDSSAALLTILLLLLLPLIIDSRQQRPWLAPLWRPRRRPHLICCCFLE</sequence>
<dbReference type="AlphaFoldDB" id="K2KYU6"/>
<feature type="transmembrane region" description="Helical" evidence="1">
    <location>
        <begin position="76"/>
        <end position="93"/>
    </location>
</feature>
<reference evidence="2 3" key="1">
    <citation type="journal article" date="2012" name="J. Bacteriol.">
        <title>Genome Sequence of Idiomarina xiamenensis Type Strain 10-D-4.</title>
        <authorList>
            <person name="Lai Q."/>
            <person name="Wang L."/>
            <person name="Wang W."/>
            <person name="Shao Z."/>
        </authorList>
    </citation>
    <scope>NUCLEOTIDE SEQUENCE [LARGE SCALE GENOMIC DNA]</scope>
    <source>
        <strain evidence="2 3">10-D-4</strain>
    </source>
</reference>
<dbReference type="OrthoDB" id="6237654at2"/>
<dbReference type="eggNOG" id="ENOG5031ICS">
    <property type="taxonomic scope" value="Bacteria"/>
</dbReference>
<evidence type="ECO:0000313" key="2">
    <source>
        <dbReference type="EMBL" id="EKE82900.1"/>
    </source>
</evidence>
<evidence type="ECO:0000313" key="3">
    <source>
        <dbReference type="Proteomes" id="UP000014115"/>
    </source>
</evidence>
<keyword evidence="1" id="KW-0812">Transmembrane</keyword>
<keyword evidence="1" id="KW-1133">Transmembrane helix</keyword>
<name>K2KYU6_9GAMM</name>
<accession>K2KYU6</accession>
<dbReference type="PATRIC" id="fig|740709.3.peg.1755"/>
<protein>
    <submittedName>
        <fullName evidence="2">Uncharacterized protein</fullName>
    </submittedName>
</protein>
<gene>
    <name evidence="2" type="ORF">A10D4_08674</name>
</gene>
<organism evidence="2 3">
    <name type="scientific">Idiomarina xiamenensis 10-D-4</name>
    <dbReference type="NCBI Taxonomy" id="740709"/>
    <lineage>
        <taxon>Bacteria</taxon>
        <taxon>Pseudomonadati</taxon>
        <taxon>Pseudomonadota</taxon>
        <taxon>Gammaproteobacteria</taxon>
        <taxon>Alteromonadales</taxon>
        <taxon>Idiomarinaceae</taxon>
        <taxon>Idiomarina</taxon>
    </lineage>
</organism>
<keyword evidence="1" id="KW-0472">Membrane</keyword>
<comment type="caution">
    <text evidence="2">The sequence shown here is derived from an EMBL/GenBank/DDBJ whole genome shotgun (WGS) entry which is preliminary data.</text>
</comment>
<feature type="transmembrane region" description="Helical" evidence="1">
    <location>
        <begin position="12"/>
        <end position="30"/>
    </location>
</feature>
<dbReference type="STRING" id="740709.A10D4_08674"/>
<dbReference type="Proteomes" id="UP000014115">
    <property type="component" value="Unassembled WGS sequence"/>
</dbReference>
<keyword evidence="3" id="KW-1185">Reference proteome</keyword>